<dbReference type="AlphaFoldDB" id="A0A8X6MTV8"/>
<sequence>MWTAFSQVQQACWLTTGTSRWSHLDKPAADRPDYRHQEGEVLPESASPAHYLTCRKDGYHQERITPSYSNLAVDVRRNSSVTRTVAKVDCLNMRR</sequence>
<comment type="caution">
    <text evidence="1">The sequence shown here is derived from an EMBL/GenBank/DDBJ whole genome shotgun (WGS) entry which is preliminary data.</text>
</comment>
<name>A0A8X6MTV8_NEPPI</name>
<gene>
    <name evidence="1" type="ORF">NPIL_168031</name>
</gene>
<proteinExistence type="predicted"/>
<organism evidence="1 2">
    <name type="scientific">Nephila pilipes</name>
    <name type="common">Giant wood spider</name>
    <name type="synonym">Nephila maculata</name>
    <dbReference type="NCBI Taxonomy" id="299642"/>
    <lineage>
        <taxon>Eukaryota</taxon>
        <taxon>Metazoa</taxon>
        <taxon>Ecdysozoa</taxon>
        <taxon>Arthropoda</taxon>
        <taxon>Chelicerata</taxon>
        <taxon>Arachnida</taxon>
        <taxon>Araneae</taxon>
        <taxon>Araneomorphae</taxon>
        <taxon>Entelegynae</taxon>
        <taxon>Araneoidea</taxon>
        <taxon>Nephilidae</taxon>
        <taxon>Nephila</taxon>
    </lineage>
</organism>
<evidence type="ECO:0000313" key="2">
    <source>
        <dbReference type="Proteomes" id="UP000887013"/>
    </source>
</evidence>
<dbReference type="EMBL" id="BMAW01050968">
    <property type="protein sequence ID" value="GFS77866.1"/>
    <property type="molecule type" value="Genomic_DNA"/>
</dbReference>
<evidence type="ECO:0000313" key="1">
    <source>
        <dbReference type="EMBL" id="GFS77866.1"/>
    </source>
</evidence>
<reference evidence="1" key="1">
    <citation type="submission" date="2020-08" db="EMBL/GenBank/DDBJ databases">
        <title>Multicomponent nature underlies the extraordinary mechanical properties of spider dragline silk.</title>
        <authorList>
            <person name="Kono N."/>
            <person name="Nakamura H."/>
            <person name="Mori M."/>
            <person name="Yoshida Y."/>
            <person name="Ohtoshi R."/>
            <person name="Malay A.D."/>
            <person name="Moran D.A.P."/>
            <person name="Tomita M."/>
            <person name="Numata K."/>
            <person name="Arakawa K."/>
        </authorList>
    </citation>
    <scope>NUCLEOTIDE SEQUENCE</scope>
</reference>
<accession>A0A8X6MTV8</accession>
<keyword evidence="2" id="KW-1185">Reference proteome</keyword>
<protein>
    <submittedName>
        <fullName evidence="1">Uncharacterized protein</fullName>
    </submittedName>
</protein>
<dbReference type="OrthoDB" id="10381070at2759"/>
<dbReference type="Proteomes" id="UP000887013">
    <property type="component" value="Unassembled WGS sequence"/>
</dbReference>